<evidence type="ECO:0000256" key="2">
    <source>
        <dbReference type="ARBA" id="ARBA00009477"/>
    </source>
</evidence>
<dbReference type="Pfam" id="PF25876">
    <property type="entry name" value="HH_MFP_RND"/>
    <property type="match status" value="1"/>
</dbReference>
<comment type="similarity">
    <text evidence="2">Belongs to the membrane fusion protein (MFP) (TC 8.A.1) family.</text>
</comment>
<dbReference type="GO" id="GO:0005886">
    <property type="term" value="C:plasma membrane"/>
    <property type="evidence" value="ECO:0007669"/>
    <property type="project" value="UniProtKB-SubCell"/>
</dbReference>
<name>A0A1I1HKW4_9GAMM</name>
<comment type="subcellular location">
    <subcellularLocation>
        <location evidence="1">Cell inner membrane</location>
        <topology evidence="1">Lipid-anchor</topology>
    </subcellularLocation>
</comment>
<accession>A0A1I1HKW4</accession>
<dbReference type="STRING" id="1123010.SAMN02745724_01163"/>
<gene>
    <name evidence="7" type="ORF">SAMN02745724_01163</name>
</gene>
<dbReference type="GO" id="GO:0022857">
    <property type="term" value="F:transmembrane transporter activity"/>
    <property type="evidence" value="ECO:0007669"/>
    <property type="project" value="InterPro"/>
</dbReference>
<evidence type="ECO:0000259" key="6">
    <source>
        <dbReference type="Pfam" id="PF25967"/>
    </source>
</evidence>
<dbReference type="EMBL" id="FOLO01000006">
    <property type="protein sequence ID" value="SFC22083.1"/>
    <property type="molecule type" value="Genomic_DNA"/>
</dbReference>
<protein>
    <submittedName>
        <fullName evidence="7">Membrane fusion protein, multidrug efflux system</fullName>
    </submittedName>
</protein>
<dbReference type="InterPro" id="IPR006143">
    <property type="entry name" value="RND_pump_MFP"/>
</dbReference>
<evidence type="ECO:0000313" key="7">
    <source>
        <dbReference type="EMBL" id="SFC22083.1"/>
    </source>
</evidence>
<dbReference type="InterPro" id="IPR058627">
    <property type="entry name" value="MdtA-like_C"/>
</dbReference>
<dbReference type="Gene3D" id="2.40.420.20">
    <property type="match status" value="1"/>
</dbReference>
<organism evidence="7 8">
    <name type="scientific">Pseudoalteromonas denitrificans DSM 6059</name>
    <dbReference type="NCBI Taxonomy" id="1123010"/>
    <lineage>
        <taxon>Bacteria</taxon>
        <taxon>Pseudomonadati</taxon>
        <taxon>Pseudomonadota</taxon>
        <taxon>Gammaproteobacteria</taxon>
        <taxon>Alteromonadales</taxon>
        <taxon>Pseudoalteromonadaceae</taxon>
        <taxon>Pseudoalteromonas</taxon>
    </lineage>
</organism>
<feature type="domain" description="Multidrug resistance protein MdtA-like alpha-helical hairpin" evidence="3">
    <location>
        <begin position="115"/>
        <end position="183"/>
    </location>
</feature>
<dbReference type="Pfam" id="PF25944">
    <property type="entry name" value="Beta-barrel_RND"/>
    <property type="match status" value="1"/>
</dbReference>
<evidence type="ECO:0000259" key="3">
    <source>
        <dbReference type="Pfam" id="PF25876"/>
    </source>
</evidence>
<dbReference type="OrthoDB" id="9800613at2"/>
<dbReference type="Gene3D" id="1.10.287.470">
    <property type="entry name" value="Helix hairpin bin"/>
    <property type="match status" value="1"/>
</dbReference>
<dbReference type="Gene3D" id="2.40.30.170">
    <property type="match status" value="1"/>
</dbReference>
<evidence type="ECO:0000256" key="1">
    <source>
        <dbReference type="ARBA" id="ARBA00004519"/>
    </source>
</evidence>
<evidence type="ECO:0000259" key="4">
    <source>
        <dbReference type="Pfam" id="PF25917"/>
    </source>
</evidence>
<dbReference type="Pfam" id="PF25917">
    <property type="entry name" value="BSH_RND"/>
    <property type="match status" value="1"/>
</dbReference>
<dbReference type="NCBIfam" id="TIGR01730">
    <property type="entry name" value="RND_mfp"/>
    <property type="match status" value="1"/>
</dbReference>
<proteinExistence type="inferred from homology"/>
<dbReference type="Proteomes" id="UP000198862">
    <property type="component" value="Unassembled WGS sequence"/>
</dbReference>
<feature type="domain" description="Multidrug resistance protein MdtA-like C-terminal permuted SH3" evidence="6">
    <location>
        <begin position="314"/>
        <end position="372"/>
    </location>
</feature>
<dbReference type="PANTHER" id="PTHR30158">
    <property type="entry name" value="ACRA/E-RELATED COMPONENT OF DRUG EFFLUX TRANSPORTER"/>
    <property type="match status" value="1"/>
</dbReference>
<keyword evidence="8" id="KW-1185">Reference proteome</keyword>
<dbReference type="InterPro" id="IPR058625">
    <property type="entry name" value="MdtA-like_BSH"/>
</dbReference>
<dbReference type="AlphaFoldDB" id="A0A1I1HKW4"/>
<sequence length="399" mass="43535">MSVPLSLNKYNKHIKSRIIHGALITSFAFSLIACGQKEQVKKSAPPAAVSVYQIKTEKVGNYREFVARTQAHQEAEIKARVEGELLLRHFNEGAFVNEGQALLEIDPAEYKAGLVQAQADLKSKQAGSEGAKRDLKRGKEVAEKGFISQSDLDKLTTNAAQTAASVKAAEAALEKAKLNLSYTKIVAPFSGQIGKVNYNVGNIIGPQSNALATLTAVDPIYVNFQVEEADYITYLQKNKNFKSAAEVPMDLALRLPNNSEYGQMGKLDFSDTKIDQGTGTVELRAVFANPEGIVLPGLFVTLIVESQNKKNMSLVPQAAVQENQQGKFVLVVSNDNKVITRHVKLGRRINAMWVVESGLKENERVIIEGLQKVKQGVEVNPIKKSVDAMTGVISTLNVK</sequence>
<evidence type="ECO:0000313" key="8">
    <source>
        <dbReference type="Proteomes" id="UP000198862"/>
    </source>
</evidence>
<dbReference type="SUPFAM" id="SSF111369">
    <property type="entry name" value="HlyD-like secretion proteins"/>
    <property type="match status" value="1"/>
</dbReference>
<reference evidence="7 8" key="1">
    <citation type="submission" date="2016-10" db="EMBL/GenBank/DDBJ databases">
        <authorList>
            <person name="de Groot N.N."/>
        </authorList>
    </citation>
    <scope>NUCLEOTIDE SEQUENCE [LARGE SCALE GENOMIC DNA]</scope>
    <source>
        <strain evidence="7 8">DSM 6059</strain>
    </source>
</reference>
<dbReference type="RefSeq" id="WP_091981436.1">
    <property type="nucleotide sequence ID" value="NZ_FOLO01000006.1"/>
</dbReference>
<feature type="domain" description="Multidrug resistance protein MdtA-like barrel-sandwich hybrid" evidence="4">
    <location>
        <begin position="74"/>
        <end position="205"/>
    </location>
</feature>
<evidence type="ECO:0000259" key="5">
    <source>
        <dbReference type="Pfam" id="PF25944"/>
    </source>
</evidence>
<feature type="domain" description="Multidrug resistance protein MdtA-like beta-barrel" evidence="5">
    <location>
        <begin position="219"/>
        <end position="305"/>
    </location>
</feature>
<dbReference type="Pfam" id="PF25967">
    <property type="entry name" value="RND-MFP_C"/>
    <property type="match status" value="1"/>
</dbReference>
<dbReference type="InterPro" id="IPR058626">
    <property type="entry name" value="MdtA-like_b-barrel"/>
</dbReference>
<dbReference type="InterPro" id="IPR058624">
    <property type="entry name" value="MdtA-like_HH"/>
</dbReference>
<dbReference type="Gene3D" id="2.40.50.100">
    <property type="match status" value="1"/>
</dbReference>
<dbReference type="GO" id="GO:0046677">
    <property type="term" value="P:response to antibiotic"/>
    <property type="evidence" value="ECO:0007669"/>
    <property type="project" value="TreeGrafter"/>
</dbReference>
<dbReference type="FunFam" id="2.40.420.20:FF:000001">
    <property type="entry name" value="Efflux RND transporter periplasmic adaptor subunit"/>
    <property type="match status" value="1"/>
</dbReference>